<dbReference type="Gene3D" id="3.10.50.40">
    <property type="match status" value="1"/>
</dbReference>
<evidence type="ECO:0000256" key="1">
    <source>
        <dbReference type="ARBA" id="ARBA00000971"/>
    </source>
</evidence>
<evidence type="ECO:0000256" key="8">
    <source>
        <dbReference type="ARBA" id="ARBA00037071"/>
    </source>
</evidence>
<dbReference type="GO" id="GO:0005737">
    <property type="term" value="C:cytoplasm"/>
    <property type="evidence" value="ECO:0007669"/>
    <property type="project" value="UniProtKB-SubCell"/>
</dbReference>
<comment type="catalytic activity">
    <reaction evidence="1 9 10">
        <text>[protein]-peptidylproline (omega=180) = [protein]-peptidylproline (omega=0)</text>
        <dbReference type="Rhea" id="RHEA:16237"/>
        <dbReference type="Rhea" id="RHEA-COMP:10747"/>
        <dbReference type="Rhea" id="RHEA-COMP:10748"/>
        <dbReference type="ChEBI" id="CHEBI:83833"/>
        <dbReference type="ChEBI" id="CHEBI:83834"/>
        <dbReference type="EC" id="5.2.1.8"/>
    </reaction>
</comment>
<dbReference type="RefSeq" id="WP_091965179.1">
    <property type="nucleotide sequence ID" value="NZ_FOLH01000009.1"/>
</dbReference>
<dbReference type="InterPro" id="IPR001179">
    <property type="entry name" value="PPIase_FKBP_dom"/>
</dbReference>
<feature type="domain" description="PPIase FKBP-type" evidence="12">
    <location>
        <begin position="6"/>
        <end position="86"/>
    </location>
</feature>
<gene>
    <name evidence="13" type="ORF">SAMN05660443_2921</name>
</gene>
<keyword evidence="4" id="KW-0963">Cytoplasm</keyword>
<keyword evidence="6" id="KW-0143">Chaperone</keyword>
<dbReference type="EMBL" id="FOLH01000009">
    <property type="protein sequence ID" value="SFC51346.1"/>
    <property type="molecule type" value="Genomic_DNA"/>
</dbReference>
<proteinExistence type="inferred from homology"/>
<evidence type="ECO:0000256" key="9">
    <source>
        <dbReference type="PROSITE-ProRule" id="PRU00277"/>
    </source>
</evidence>
<comment type="function">
    <text evidence="8">Also involved in hydrogenase metallocenter assembly, probably by participating in the nickel insertion step. This function in hydrogenase biosynthesis requires chaperone activity and the presence of the metal-binding domain, but not PPIase activity.</text>
</comment>
<organism evidence="13 14">
    <name type="scientific">Marinospirillum celere</name>
    <dbReference type="NCBI Taxonomy" id="1122252"/>
    <lineage>
        <taxon>Bacteria</taxon>
        <taxon>Pseudomonadati</taxon>
        <taxon>Pseudomonadota</taxon>
        <taxon>Gammaproteobacteria</taxon>
        <taxon>Oceanospirillales</taxon>
        <taxon>Oceanospirillaceae</taxon>
        <taxon>Marinospirillum</taxon>
    </lineage>
</organism>
<dbReference type="PANTHER" id="PTHR47861:SF3">
    <property type="entry name" value="FKBP-TYPE PEPTIDYL-PROLYL CIS-TRANS ISOMERASE SLYD"/>
    <property type="match status" value="1"/>
</dbReference>
<keyword evidence="5 9" id="KW-0697">Rotamase</keyword>
<evidence type="ECO:0000256" key="11">
    <source>
        <dbReference type="SAM" id="MobiDB-lite"/>
    </source>
</evidence>
<dbReference type="GO" id="GO:0042026">
    <property type="term" value="P:protein refolding"/>
    <property type="evidence" value="ECO:0007669"/>
    <property type="project" value="UniProtKB-ARBA"/>
</dbReference>
<name>A0A1I1JS58_9GAMM</name>
<dbReference type="STRING" id="1122252.SAMN05660443_2921"/>
<evidence type="ECO:0000259" key="12">
    <source>
        <dbReference type="PROSITE" id="PS50059"/>
    </source>
</evidence>
<sequence>MNISVSTQVTANYRLFNEEGLCLNPEAAEQTLHFQPGKGQALPALEEQLLGCSVGDHKRITLEANQAFGPHRPELVFEAIKDHLPPGDIQPGMTFSPGGQQGKFSLRVVKLTEQGALLDGNHPLAGQTLTWEVTIEKVEPAAMDPQSSNDHQPLQWKPLNG</sequence>
<keyword evidence="14" id="KW-1185">Reference proteome</keyword>
<comment type="similarity">
    <text evidence="3 10">Belongs to the FKBP-type PPIase family.</text>
</comment>
<dbReference type="Proteomes" id="UP000199058">
    <property type="component" value="Unassembled WGS sequence"/>
</dbReference>
<reference evidence="13 14" key="1">
    <citation type="submission" date="2016-10" db="EMBL/GenBank/DDBJ databases">
        <authorList>
            <person name="de Groot N.N."/>
        </authorList>
    </citation>
    <scope>NUCLEOTIDE SEQUENCE [LARGE SCALE GENOMIC DNA]</scope>
    <source>
        <strain evidence="13 14">DSM 18438</strain>
    </source>
</reference>
<keyword evidence="7 9" id="KW-0413">Isomerase</keyword>
<evidence type="ECO:0000256" key="6">
    <source>
        <dbReference type="ARBA" id="ARBA00023186"/>
    </source>
</evidence>
<evidence type="ECO:0000256" key="5">
    <source>
        <dbReference type="ARBA" id="ARBA00023110"/>
    </source>
</evidence>
<evidence type="ECO:0000256" key="2">
    <source>
        <dbReference type="ARBA" id="ARBA00004496"/>
    </source>
</evidence>
<evidence type="ECO:0000313" key="14">
    <source>
        <dbReference type="Proteomes" id="UP000199058"/>
    </source>
</evidence>
<dbReference type="PANTHER" id="PTHR47861">
    <property type="entry name" value="FKBP-TYPE PEPTIDYL-PROLYL CIS-TRANS ISOMERASE SLYD"/>
    <property type="match status" value="1"/>
</dbReference>
<evidence type="ECO:0000256" key="10">
    <source>
        <dbReference type="RuleBase" id="RU003915"/>
    </source>
</evidence>
<evidence type="ECO:0000313" key="13">
    <source>
        <dbReference type="EMBL" id="SFC51346.1"/>
    </source>
</evidence>
<evidence type="ECO:0000256" key="7">
    <source>
        <dbReference type="ARBA" id="ARBA00023235"/>
    </source>
</evidence>
<protein>
    <recommendedName>
        <fullName evidence="10">Peptidyl-prolyl cis-trans isomerase</fullName>
        <ecNumber evidence="10">5.2.1.8</ecNumber>
    </recommendedName>
</protein>
<dbReference type="EC" id="5.2.1.8" evidence="10"/>
<evidence type="ECO:0000256" key="3">
    <source>
        <dbReference type="ARBA" id="ARBA00006577"/>
    </source>
</evidence>
<dbReference type="PROSITE" id="PS50059">
    <property type="entry name" value="FKBP_PPIASE"/>
    <property type="match status" value="1"/>
</dbReference>
<accession>A0A1I1JS58</accession>
<dbReference type="AlphaFoldDB" id="A0A1I1JS58"/>
<dbReference type="GO" id="GO:0003755">
    <property type="term" value="F:peptidyl-prolyl cis-trans isomerase activity"/>
    <property type="evidence" value="ECO:0007669"/>
    <property type="project" value="UniProtKB-UniRule"/>
</dbReference>
<comment type="subcellular location">
    <subcellularLocation>
        <location evidence="2">Cytoplasm</location>
    </subcellularLocation>
</comment>
<dbReference type="InterPro" id="IPR046357">
    <property type="entry name" value="PPIase_dom_sf"/>
</dbReference>
<dbReference type="SUPFAM" id="SSF54534">
    <property type="entry name" value="FKBP-like"/>
    <property type="match status" value="1"/>
</dbReference>
<dbReference type="Pfam" id="PF00254">
    <property type="entry name" value="FKBP_C"/>
    <property type="match status" value="1"/>
</dbReference>
<dbReference type="OrthoDB" id="9808891at2"/>
<feature type="region of interest" description="Disordered" evidence="11">
    <location>
        <begin position="140"/>
        <end position="161"/>
    </location>
</feature>
<evidence type="ECO:0000256" key="4">
    <source>
        <dbReference type="ARBA" id="ARBA00022490"/>
    </source>
</evidence>